<proteinExistence type="inferred from homology"/>
<accession>A0A1D7QSV9</accession>
<dbReference type="OrthoDB" id="9811611at2"/>
<sequence length="399" mass="45655">MIEDKKDLNSLSLKWNTYKLEEICVKKGLVRGPFGGALKKEFFVEKGHKVYEQKNAIYKNAEIGNYYIDDVKYEELKRFRLFEGDFIVSCSGTIGKIYRIPKGAESGIINQALLKITLDEEKVDGEFFNQFFEWDNFQNKIIENTQGGAMKNLVGMKIFKNTTITIPSLSEQKKIAEILKTWDEAIELKEQLIKQKNIQKKGLMQNLLTGELRIPGNNDNWEEVRLKDVVKKIKGKKLNYSEEGSIPCIDMEFFETGRFKNYTEHAEVLSSLNDVLLLWDGSRAGRSYTGIEGAVGSTFVKLKCDGIDNWFLHYSLLNDQSKIQRIREGSGIPHVPKDFLNYYKLKIPSIAEQKQISHTIGNFDKSVNLLIKEVDLLRSQKKGLMQLLLTGKVRVGAEG</sequence>
<dbReference type="KEGG" id="bbev:BBEV_0696"/>
<evidence type="ECO:0000313" key="6">
    <source>
        <dbReference type="Proteomes" id="UP000094463"/>
    </source>
</evidence>
<evidence type="ECO:0000256" key="2">
    <source>
        <dbReference type="ARBA" id="ARBA00022747"/>
    </source>
</evidence>
<dbReference type="STRING" id="632773.BBEV_0696"/>
<dbReference type="GO" id="GO:0009035">
    <property type="term" value="F:type I site-specific deoxyribonuclease activity"/>
    <property type="evidence" value="ECO:0007669"/>
    <property type="project" value="UniProtKB-EC"/>
</dbReference>
<dbReference type="PATRIC" id="fig|632773.3.peg.729"/>
<dbReference type="RefSeq" id="WP_069364188.1">
    <property type="nucleotide sequence ID" value="NZ_CP012502.1"/>
</dbReference>
<dbReference type="EC" id="3.1.21.3" evidence="5"/>
<evidence type="ECO:0000313" key="5">
    <source>
        <dbReference type="EMBL" id="AOM82068.1"/>
    </source>
</evidence>
<dbReference type="PANTHER" id="PTHR30408">
    <property type="entry name" value="TYPE-1 RESTRICTION ENZYME ECOKI SPECIFICITY PROTEIN"/>
    <property type="match status" value="1"/>
</dbReference>
<dbReference type="GO" id="GO:0009307">
    <property type="term" value="P:DNA restriction-modification system"/>
    <property type="evidence" value="ECO:0007669"/>
    <property type="project" value="UniProtKB-KW"/>
</dbReference>
<feature type="domain" description="Type I restriction modification DNA specificity" evidence="4">
    <location>
        <begin position="218"/>
        <end position="369"/>
    </location>
</feature>
<reference evidence="5 6" key="1">
    <citation type="submission" date="2015-08" db="EMBL/GenBank/DDBJ databases">
        <title>The complete genome sequence of Bacillus beveridgei MLTeJB.</title>
        <authorList>
            <person name="Hanson T.E."/>
            <person name="Mesa C."/>
            <person name="Basesman S.M."/>
            <person name="Oremland R.S."/>
        </authorList>
    </citation>
    <scope>NUCLEOTIDE SEQUENCE [LARGE SCALE GENOMIC DNA]</scope>
    <source>
        <strain evidence="5 6">MLTeJB</strain>
    </source>
</reference>
<comment type="similarity">
    <text evidence="1">Belongs to the type-I restriction system S methylase family.</text>
</comment>
<dbReference type="EMBL" id="CP012502">
    <property type="protein sequence ID" value="AOM82068.1"/>
    <property type="molecule type" value="Genomic_DNA"/>
</dbReference>
<evidence type="ECO:0000256" key="3">
    <source>
        <dbReference type="ARBA" id="ARBA00023125"/>
    </source>
</evidence>
<keyword evidence="5" id="KW-0378">Hydrolase</keyword>
<dbReference type="Proteomes" id="UP000094463">
    <property type="component" value="Chromosome"/>
</dbReference>
<feature type="domain" description="Type I restriction modification DNA specificity" evidence="4">
    <location>
        <begin position="14"/>
        <end position="195"/>
    </location>
</feature>
<dbReference type="InterPro" id="IPR052021">
    <property type="entry name" value="Type-I_RS_S_subunit"/>
</dbReference>
<protein>
    <submittedName>
        <fullName evidence="5">Type I restriction-modification system, specificity subunit S</fullName>
        <ecNumber evidence="5">3.1.21.3</ecNumber>
    </submittedName>
</protein>
<dbReference type="GO" id="GO:0003677">
    <property type="term" value="F:DNA binding"/>
    <property type="evidence" value="ECO:0007669"/>
    <property type="project" value="UniProtKB-KW"/>
</dbReference>
<evidence type="ECO:0000256" key="1">
    <source>
        <dbReference type="ARBA" id="ARBA00010923"/>
    </source>
</evidence>
<gene>
    <name evidence="5" type="ORF">BBEV_0696</name>
</gene>
<dbReference type="REBASE" id="158276">
    <property type="entry name" value="S.BbeJBORF695P"/>
</dbReference>
<dbReference type="Gene3D" id="3.90.220.20">
    <property type="entry name" value="DNA methylase specificity domains"/>
    <property type="match status" value="2"/>
</dbReference>
<dbReference type="InterPro" id="IPR000055">
    <property type="entry name" value="Restrct_endonuc_typeI_TRD"/>
</dbReference>
<keyword evidence="6" id="KW-1185">Reference proteome</keyword>
<keyword evidence="3" id="KW-0238">DNA-binding</keyword>
<evidence type="ECO:0000259" key="4">
    <source>
        <dbReference type="Pfam" id="PF01420"/>
    </source>
</evidence>
<organism evidence="5 6">
    <name type="scientific">Salisediminibacterium beveridgei</name>
    <dbReference type="NCBI Taxonomy" id="632773"/>
    <lineage>
        <taxon>Bacteria</taxon>
        <taxon>Bacillati</taxon>
        <taxon>Bacillota</taxon>
        <taxon>Bacilli</taxon>
        <taxon>Bacillales</taxon>
        <taxon>Bacillaceae</taxon>
        <taxon>Salisediminibacterium</taxon>
    </lineage>
</organism>
<dbReference type="Pfam" id="PF01420">
    <property type="entry name" value="Methylase_S"/>
    <property type="match status" value="2"/>
</dbReference>
<dbReference type="AlphaFoldDB" id="A0A1D7QSV9"/>
<keyword evidence="2" id="KW-0680">Restriction system</keyword>
<name>A0A1D7QSV9_9BACI</name>
<dbReference type="SUPFAM" id="SSF116734">
    <property type="entry name" value="DNA methylase specificity domain"/>
    <property type="match status" value="2"/>
</dbReference>
<dbReference type="PANTHER" id="PTHR30408:SF12">
    <property type="entry name" value="TYPE I RESTRICTION ENZYME MJAVIII SPECIFICITY SUBUNIT"/>
    <property type="match status" value="1"/>
</dbReference>
<dbReference type="InterPro" id="IPR044946">
    <property type="entry name" value="Restrct_endonuc_typeI_TRD_sf"/>
</dbReference>
<dbReference type="Gene3D" id="1.10.287.1120">
    <property type="entry name" value="Bipartite methylase S protein"/>
    <property type="match status" value="1"/>
</dbReference>